<proteinExistence type="predicted"/>
<comment type="caution">
    <text evidence="1">The sequence shown here is derived from an EMBL/GenBank/DDBJ whole genome shotgun (WGS) entry which is preliminary data.</text>
</comment>
<gene>
    <name evidence="1" type="ORF">VP01_9515g1</name>
</gene>
<dbReference type="OrthoDB" id="107110at2759"/>
<dbReference type="VEuPathDB" id="FungiDB:VP01_9515g1"/>
<dbReference type="EMBL" id="LAVV01015176">
    <property type="protein sequence ID" value="KNZ44095.1"/>
    <property type="molecule type" value="Genomic_DNA"/>
</dbReference>
<dbReference type="PANTHER" id="PTHR33266:SF1">
    <property type="entry name" value="F-BOX DOMAIN-CONTAINING PROTEIN"/>
    <property type="match status" value="1"/>
</dbReference>
<sequence length="109" mass="12508">PANCLSLGSIGKTHKKKLLDQGMMFWNHFQFFSGLAIQCHPQQRTIDQVLSIYLKDDTAKMDKTKMTYCGIQVKNLCYLLPCMLRVLVLRGEHEGIRLILQQDLSHTSI</sequence>
<organism evidence="1 2">
    <name type="scientific">Puccinia sorghi</name>
    <dbReference type="NCBI Taxonomy" id="27349"/>
    <lineage>
        <taxon>Eukaryota</taxon>
        <taxon>Fungi</taxon>
        <taxon>Dikarya</taxon>
        <taxon>Basidiomycota</taxon>
        <taxon>Pucciniomycotina</taxon>
        <taxon>Pucciniomycetes</taxon>
        <taxon>Pucciniales</taxon>
        <taxon>Pucciniaceae</taxon>
        <taxon>Puccinia</taxon>
    </lineage>
</organism>
<keyword evidence="2" id="KW-1185">Reference proteome</keyword>
<dbReference type="AlphaFoldDB" id="A0A0L6U8H4"/>
<reference evidence="1 2" key="1">
    <citation type="submission" date="2015-08" db="EMBL/GenBank/DDBJ databases">
        <title>Next Generation Sequencing and Analysis of the Genome of Puccinia sorghi L Schw, the Causal Agent of Maize Common Rust.</title>
        <authorList>
            <person name="Rochi L."/>
            <person name="Burguener G."/>
            <person name="Darino M."/>
            <person name="Turjanski A."/>
            <person name="Kreff E."/>
            <person name="Dieguez M.J."/>
            <person name="Sacco F."/>
        </authorList>
    </citation>
    <scope>NUCLEOTIDE SEQUENCE [LARGE SCALE GENOMIC DNA]</scope>
    <source>
        <strain evidence="1 2">RO10H11247</strain>
    </source>
</reference>
<dbReference type="PANTHER" id="PTHR33266">
    <property type="entry name" value="CHROMOSOME 15, WHOLE GENOME SHOTGUN SEQUENCE"/>
    <property type="match status" value="1"/>
</dbReference>
<evidence type="ECO:0000313" key="2">
    <source>
        <dbReference type="Proteomes" id="UP000037035"/>
    </source>
</evidence>
<accession>A0A0L6U8H4</accession>
<evidence type="ECO:0000313" key="1">
    <source>
        <dbReference type="EMBL" id="KNZ44095.1"/>
    </source>
</evidence>
<name>A0A0L6U8H4_9BASI</name>
<protein>
    <submittedName>
        <fullName evidence="1">Uncharacterized protein</fullName>
    </submittedName>
</protein>
<dbReference type="Proteomes" id="UP000037035">
    <property type="component" value="Unassembled WGS sequence"/>
</dbReference>
<feature type="non-terminal residue" evidence="1">
    <location>
        <position position="1"/>
    </location>
</feature>